<proteinExistence type="predicted"/>
<feature type="coiled-coil region" evidence="1">
    <location>
        <begin position="568"/>
        <end position="602"/>
    </location>
</feature>
<sequence>MANQQSHPYLDPRLGGLLAGLRARVRRYIVWDSLLAIVAVLLAGFWIGILLDYVPVLLGGTEMPRSARLLLLIAVGGVLLVLISRLLVGRLNRSLPDDSLALLLERHNPDLGGRLITAVQLGDPHRSGDAHAPALLQEVHQQVAAAADSVDTSRVLRREPLHRKAYAVVPLLVAAAALLIFSPQVFGRAAGRLLLLTDTPWPRDAELEMVGLEIPKVTAEQDDTGPVQKVEFHDGVARLAKGANATLRIRAAADDAVVPDVCTLYYKTEDGTRGQANMRRVGRVVDGFQDFVLDGPPLSGLAGDLSFSIRGLDARLDDFRIETVPPPSISRLKVITYYPGYLRTDPGSKLPDMTTDYQPGLRLREGSRVQLVGTASKPLADNLDVLVTSGETVVPVSDYELEADGKTFRFTIADVRQPISVVIVPIDREQISAQAPFRYFFGVVSDTPPEIEMRLQGIDLAVTAAARIPIEGTILDDYGVTAAEVSVVPVIEQVPQPTSQPVQIDRNGSFSTALDLRELTAAGRLTELLPGQAVNVFGEAADGYDLGGEHLSRSEVYRLEIVTADALLALLERRELALRARLEQTIDETRSLRDSLDLLRREGWTADVDSVAMQSAPEPDPANDDENDAADRQRQILRLRIQQAGLQASKTSEELSGLATSVDDLLAEMVNNRVDSVDRRKRLSEGVADPLRKVVDGSLDTLSQQITGMERRLDEPTVAREQTALAVQSADQVLLELTAVLEKMLDLESYNEILDLVRSLMEAQDGLIDDTETERNQRIRDLFK</sequence>
<keyword evidence="3" id="KW-0812">Transmembrane</keyword>
<keyword evidence="1" id="KW-0175">Coiled coil</keyword>
<dbReference type="Proteomes" id="UP000325286">
    <property type="component" value="Chromosome"/>
</dbReference>
<organism evidence="4 5">
    <name type="scientific">Roseimaritima ulvae</name>
    <dbReference type="NCBI Taxonomy" id="980254"/>
    <lineage>
        <taxon>Bacteria</taxon>
        <taxon>Pseudomonadati</taxon>
        <taxon>Planctomycetota</taxon>
        <taxon>Planctomycetia</taxon>
        <taxon>Pirellulales</taxon>
        <taxon>Pirellulaceae</taxon>
        <taxon>Roseimaritima</taxon>
    </lineage>
</organism>
<feature type="region of interest" description="Disordered" evidence="2">
    <location>
        <begin position="609"/>
        <end position="629"/>
    </location>
</feature>
<name>A0A5B9QTD2_9BACT</name>
<reference evidence="4 5" key="1">
    <citation type="submission" date="2019-08" db="EMBL/GenBank/DDBJ databases">
        <title>Deep-cultivation of Planctomycetes and their phenomic and genomic characterization uncovers novel biology.</title>
        <authorList>
            <person name="Wiegand S."/>
            <person name="Jogler M."/>
            <person name="Boedeker C."/>
            <person name="Pinto D."/>
            <person name="Vollmers J."/>
            <person name="Rivas-Marin E."/>
            <person name="Kohn T."/>
            <person name="Peeters S.H."/>
            <person name="Heuer A."/>
            <person name="Rast P."/>
            <person name="Oberbeckmann S."/>
            <person name="Bunk B."/>
            <person name="Jeske O."/>
            <person name="Meyerdierks A."/>
            <person name="Storesund J.E."/>
            <person name="Kallscheuer N."/>
            <person name="Luecker S."/>
            <person name="Lage O.M."/>
            <person name="Pohl T."/>
            <person name="Merkel B.J."/>
            <person name="Hornburger P."/>
            <person name="Mueller R.-W."/>
            <person name="Bruemmer F."/>
            <person name="Labrenz M."/>
            <person name="Spormann A.M."/>
            <person name="Op den Camp H."/>
            <person name="Overmann J."/>
            <person name="Amann R."/>
            <person name="Jetten M.S.M."/>
            <person name="Mascher T."/>
            <person name="Medema M.H."/>
            <person name="Devos D.P."/>
            <person name="Kaster A.-K."/>
            <person name="Ovreas L."/>
            <person name="Rohde M."/>
            <person name="Galperin M.Y."/>
            <person name="Jogler C."/>
        </authorList>
    </citation>
    <scope>NUCLEOTIDE SEQUENCE [LARGE SCALE GENOMIC DNA]</scope>
    <source>
        <strain evidence="4 5">UC8</strain>
    </source>
</reference>
<dbReference type="RefSeq" id="WP_068131505.1">
    <property type="nucleotide sequence ID" value="NZ_CP042914.1"/>
</dbReference>
<evidence type="ECO:0000256" key="2">
    <source>
        <dbReference type="SAM" id="MobiDB-lite"/>
    </source>
</evidence>
<accession>A0A5B9QTD2</accession>
<evidence type="ECO:0000313" key="4">
    <source>
        <dbReference type="EMBL" id="QEG42268.1"/>
    </source>
</evidence>
<protein>
    <submittedName>
        <fullName evidence="4">Uncharacterized protein</fullName>
    </submittedName>
</protein>
<dbReference type="AlphaFoldDB" id="A0A5B9QTD2"/>
<feature type="transmembrane region" description="Helical" evidence="3">
    <location>
        <begin position="69"/>
        <end position="88"/>
    </location>
</feature>
<keyword evidence="5" id="KW-1185">Reference proteome</keyword>
<dbReference type="OrthoDB" id="256197at2"/>
<dbReference type="KEGG" id="rul:UC8_43020"/>
<evidence type="ECO:0000256" key="1">
    <source>
        <dbReference type="SAM" id="Coils"/>
    </source>
</evidence>
<keyword evidence="3" id="KW-1133">Transmembrane helix</keyword>
<dbReference type="EMBL" id="CP042914">
    <property type="protein sequence ID" value="QEG42268.1"/>
    <property type="molecule type" value="Genomic_DNA"/>
</dbReference>
<feature type="transmembrane region" description="Helical" evidence="3">
    <location>
        <begin position="165"/>
        <end position="186"/>
    </location>
</feature>
<keyword evidence="3" id="KW-0472">Membrane</keyword>
<feature type="transmembrane region" description="Helical" evidence="3">
    <location>
        <begin position="28"/>
        <end position="49"/>
    </location>
</feature>
<gene>
    <name evidence="4" type="ORF">UC8_43020</name>
</gene>
<evidence type="ECO:0000256" key="3">
    <source>
        <dbReference type="SAM" id="Phobius"/>
    </source>
</evidence>
<evidence type="ECO:0000313" key="5">
    <source>
        <dbReference type="Proteomes" id="UP000325286"/>
    </source>
</evidence>